<organism evidence="1">
    <name type="scientific">Ixodes ricinus</name>
    <name type="common">Common tick</name>
    <name type="synonym">Acarus ricinus</name>
    <dbReference type="NCBI Taxonomy" id="34613"/>
    <lineage>
        <taxon>Eukaryota</taxon>
        <taxon>Metazoa</taxon>
        <taxon>Ecdysozoa</taxon>
        <taxon>Arthropoda</taxon>
        <taxon>Chelicerata</taxon>
        <taxon>Arachnida</taxon>
        <taxon>Acari</taxon>
        <taxon>Parasitiformes</taxon>
        <taxon>Ixodida</taxon>
        <taxon>Ixodoidea</taxon>
        <taxon>Ixodidae</taxon>
        <taxon>Ixodinae</taxon>
        <taxon>Ixodes</taxon>
    </lineage>
</organism>
<keyword evidence="1" id="KW-0813">Transport</keyword>
<keyword evidence="1" id="KW-0472">Membrane</keyword>
<dbReference type="AlphaFoldDB" id="A0A0K8RGG0"/>
<proteinExistence type="evidence at transcript level"/>
<evidence type="ECO:0000313" key="1">
    <source>
        <dbReference type="EMBL" id="JAA70232.1"/>
    </source>
</evidence>
<keyword evidence="1" id="KW-0762">Sugar transport</keyword>
<reference evidence="1" key="1">
    <citation type="submission" date="2012-12" db="EMBL/GenBank/DDBJ databases">
        <title>Identification and characterization of a phenylalanine ammonia-lyase gene family in Isatis indigotica Fort.</title>
        <authorList>
            <person name="Liu Q."/>
            <person name="Chen J."/>
            <person name="Zhou X."/>
            <person name="Di P."/>
            <person name="Xiao Y."/>
            <person name="Xuan H."/>
            <person name="Zhang L."/>
            <person name="Chen W."/>
        </authorList>
    </citation>
    <scope>NUCLEOTIDE SEQUENCE</scope>
    <source>
        <tissue evidence="1">Salivary gland</tissue>
    </source>
</reference>
<protein>
    <submittedName>
        <fullName evidence="1">Putative sugar transporter/spinster transmembrane protein</fullName>
    </submittedName>
</protein>
<dbReference type="EMBL" id="GADI01003576">
    <property type="protein sequence ID" value="JAA70232.1"/>
    <property type="molecule type" value="mRNA"/>
</dbReference>
<accession>A0A0K8RGG0</accession>
<sequence length="195" mass="22033">MLPSSTKSAACSLLLLTPREWVPRDPVCTIQMKCLALRRRKRQSSAIRGTVSLKPCSSALGKDCSPRTSLQGASILPCVSWAQVLRSASMYHERMKKKRLPSTRTQIGTYRAYWRLNSREELSFRPAKMASYSKPTMYGLDASPSRWEHRIWKAAPVARRVGTTVYSRMSATMDQFKQIEVMPKKNSTQVTSGTL</sequence>
<keyword evidence="1" id="KW-0812">Transmembrane</keyword>
<name>A0A0K8RGG0_IXORI</name>